<dbReference type="PIRSF" id="PIRSF010312">
    <property type="entry name" value="Sulphur_oxidation_SoxY"/>
    <property type="match status" value="1"/>
</dbReference>
<comment type="caution">
    <text evidence="3">The sequence shown here is derived from an EMBL/GenBank/DDBJ whole genome shotgun (WGS) entry which is preliminary data.</text>
</comment>
<dbReference type="AlphaFoldDB" id="A0A840S6E5"/>
<dbReference type="Gene3D" id="2.60.40.2470">
    <property type="entry name" value="SoxY domain"/>
    <property type="match status" value="1"/>
</dbReference>
<evidence type="ECO:0000256" key="1">
    <source>
        <dbReference type="SAM" id="SignalP"/>
    </source>
</evidence>
<dbReference type="EMBL" id="JACHHO010000003">
    <property type="protein sequence ID" value="MBB5205263.1"/>
    <property type="molecule type" value="Genomic_DNA"/>
</dbReference>
<keyword evidence="4" id="KW-1185">Reference proteome</keyword>
<dbReference type="InterPro" id="IPR016568">
    <property type="entry name" value="Sulphur_oxidation_SoxY"/>
</dbReference>
<dbReference type="OrthoDB" id="9798154at2"/>
<dbReference type="InterPro" id="IPR032711">
    <property type="entry name" value="SoxY"/>
</dbReference>
<accession>A0A840S6E5</accession>
<sequence length="148" mass="15828">MRRRNWLRAAALASLAPLDAALAQAARKGFDTQGLQVTLQALGLAAPVPSLDLVLEAPDIAESGEQVPISLQCKLPGVKKMWLLAERNATALLASLEFSEAMEPQLGTRIRLARSSLVYGVAQLQDGKLLLAQHDVKVALSTCTGKCR</sequence>
<feature type="chain" id="PRO_5032452964" evidence="1">
    <location>
        <begin position="26"/>
        <end position="148"/>
    </location>
</feature>
<dbReference type="Pfam" id="PF13501">
    <property type="entry name" value="SoxY"/>
    <property type="match status" value="1"/>
</dbReference>
<feature type="signal peptide" evidence="1">
    <location>
        <begin position="1"/>
        <end position="25"/>
    </location>
</feature>
<gene>
    <name evidence="3" type="ORF">HNQ51_002582</name>
</gene>
<dbReference type="InterPro" id="IPR038162">
    <property type="entry name" value="SoxY_sf"/>
</dbReference>
<organism evidence="3 4">
    <name type="scientific">Inhella inkyongensis</name>
    <dbReference type="NCBI Taxonomy" id="392593"/>
    <lineage>
        <taxon>Bacteria</taxon>
        <taxon>Pseudomonadati</taxon>
        <taxon>Pseudomonadota</taxon>
        <taxon>Betaproteobacteria</taxon>
        <taxon>Burkholderiales</taxon>
        <taxon>Sphaerotilaceae</taxon>
        <taxon>Inhella</taxon>
    </lineage>
</organism>
<name>A0A840S6E5_9BURK</name>
<keyword evidence="1" id="KW-0732">Signal</keyword>
<evidence type="ECO:0000313" key="3">
    <source>
        <dbReference type="EMBL" id="MBB5205263.1"/>
    </source>
</evidence>
<feature type="domain" description="Ig-like SoxY" evidence="2">
    <location>
        <begin position="43"/>
        <end position="143"/>
    </location>
</feature>
<protein>
    <submittedName>
        <fullName evidence="3">Sulfur-oxidizing protein SoxY</fullName>
    </submittedName>
</protein>
<dbReference type="RefSeq" id="WP_138858202.1">
    <property type="nucleotide sequence ID" value="NZ_CP040709.1"/>
</dbReference>
<reference evidence="3 4" key="1">
    <citation type="submission" date="2020-08" db="EMBL/GenBank/DDBJ databases">
        <title>Genomic Encyclopedia of Type Strains, Phase IV (KMG-IV): sequencing the most valuable type-strain genomes for metagenomic binning, comparative biology and taxonomic classification.</title>
        <authorList>
            <person name="Goeker M."/>
        </authorList>
    </citation>
    <scope>NUCLEOTIDE SEQUENCE [LARGE SCALE GENOMIC DNA]</scope>
    <source>
        <strain evidence="3 4">DSM 23958</strain>
    </source>
</reference>
<proteinExistence type="predicted"/>
<evidence type="ECO:0000313" key="4">
    <source>
        <dbReference type="Proteomes" id="UP000554837"/>
    </source>
</evidence>
<evidence type="ECO:0000259" key="2">
    <source>
        <dbReference type="Pfam" id="PF13501"/>
    </source>
</evidence>
<dbReference type="Proteomes" id="UP000554837">
    <property type="component" value="Unassembled WGS sequence"/>
</dbReference>